<dbReference type="KEGG" id="teq:TEQUI_0745"/>
<keyword evidence="2" id="KW-0732">Signal</keyword>
<evidence type="ECO:0000313" key="5">
    <source>
        <dbReference type="Proteomes" id="UP000007472"/>
    </source>
</evidence>
<feature type="chain" id="PRO_5025064429" evidence="2">
    <location>
        <begin position="21"/>
        <end position="532"/>
    </location>
</feature>
<accession>A0A654KGV9</accession>
<evidence type="ECO:0000256" key="1">
    <source>
        <dbReference type="SAM" id="Coils"/>
    </source>
</evidence>
<dbReference type="InterPro" id="IPR011055">
    <property type="entry name" value="Dup_hybrid_motif"/>
</dbReference>
<dbReference type="CDD" id="cd12797">
    <property type="entry name" value="M23_peptidase"/>
    <property type="match status" value="1"/>
</dbReference>
<dbReference type="PANTHER" id="PTHR21666:SF270">
    <property type="entry name" value="MUREIN HYDROLASE ACTIVATOR ENVC"/>
    <property type="match status" value="1"/>
</dbReference>
<dbReference type="EMBL" id="CP002456">
    <property type="protein sequence ID" value="ADU91683.1"/>
    <property type="molecule type" value="Genomic_DNA"/>
</dbReference>
<feature type="domain" description="M23ase beta-sheet core" evidence="3">
    <location>
        <begin position="433"/>
        <end position="526"/>
    </location>
</feature>
<dbReference type="SUPFAM" id="SSF51261">
    <property type="entry name" value="Duplicated hybrid motif"/>
    <property type="match status" value="1"/>
</dbReference>
<dbReference type="Pfam" id="PF01551">
    <property type="entry name" value="Peptidase_M23"/>
    <property type="match status" value="1"/>
</dbReference>
<gene>
    <name evidence="4" type="ordered locus">TEQUI_0745</name>
</gene>
<dbReference type="PANTHER" id="PTHR21666">
    <property type="entry name" value="PEPTIDASE-RELATED"/>
    <property type="match status" value="1"/>
</dbReference>
<sequence>MKWVRAVAFCLGVCVTSALPAQINLTKQQNQVEKQRIALQEKIKKLEQEIEKKETQKDDILDELHKSEKLISEQTKKLQDLEKEGAELKNKLEALKLEEHEQKTALNNRKAELSLQISTQYKSQVSPWATLLSGHDAQKISREMGYLTYVSRAKIRIISAITQDLARISQTLVQINQTQKQLATVQANEKKVKADLIKEQEQYKKSLKNVEKTLAKRRKEAQSLKNDDLRLSQIIEGIETKIQSEREELRKAELAHQQEVLKQALRAEELRKKAQIEAQKAKDIASKAQSTADEAAVQANQATKKLEEARKRISEESAKNIEESHINTEFFNASPEERKRILSEQLREIEIAEAAARQLKDNAEIEEAKAKLARNKAIKAETLLKKAKEDEKRINSKRNATLGSGLQKNSPWPIRGELMANYGQNRVDTGDVWRGILIKASAGAPVKAIASGQVVFSNWVRGFGNLIIIDHGNHYLSVYAYNQSLLSAVGQTVNVGDVIAKVGATGGQVEPALYFEIRSGTQPVDPLIWLAQ</sequence>
<dbReference type="Proteomes" id="UP000007472">
    <property type="component" value="Chromosome"/>
</dbReference>
<evidence type="ECO:0000259" key="3">
    <source>
        <dbReference type="Pfam" id="PF01551"/>
    </source>
</evidence>
<evidence type="ECO:0000313" key="4">
    <source>
        <dbReference type="EMBL" id="ADU91683.1"/>
    </source>
</evidence>
<dbReference type="Gene3D" id="2.70.70.10">
    <property type="entry name" value="Glucose Permease (Domain IIA)"/>
    <property type="match status" value="1"/>
</dbReference>
<feature type="coiled-coil region" evidence="1">
    <location>
        <begin position="25"/>
        <end position="103"/>
    </location>
</feature>
<keyword evidence="1" id="KW-0175">Coiled coil</keyword>
<proteinExistence type="predicted"/>
<dbReference type="InterPro" id="IPR016047">
    <property type="entry name" value="M23ase_b-sheet_dom"/>
</dbReference>
<feature type="coiled-coil region" evidence="1">
    <location>
        <begin position="175"/>
        <end position="400"/>
    </location>
</feature>
<evidence type="ECO:0000256" key="2">
    <source>
        <dbReference type="SAM" id="SignalP"/>
    </source>
</evidence>
<reference evidence="4 5" key="1">
    <citation type="journal article" date="2011" name="J. Bacteriol.">
        <title>Genome sequence of Taylorella equigenitalis MCE9, the causative agent of contagious equine metritis.</title>
        <authorList>
            <person name="Hebert L."/>
            <person name="Moumen B."/>
            <person name="Duquesne F."/>
            <person name="Breuil M.F."/>
            <person name="Laugier C."/>
            <person name="Batto J.M."/>
            <person name="Renault P."/>
            <person name="Petry S."/>
        </authorList>
    </citation>
    <scope>NUCLEOTIDE SEQUENCE [LARGE SCALE GENOMIC DNA]</scope>
    <source>
        <strain evidence="4 5">MCE9</strain>
    </source>
</reference>
<dbReference type="FunFam" id="2.70.70.10:FF:000003">
    <property type="entry name" value="Murein hydrolase activator EnvC"/>
    <property type="match status" value="1"/>
</dbReference>
<protein>
    <submittedName>
        <fullName evidence="4">Putative peptidase</fullName>
    </submittedName>
</protein>
<dbReference type="InterPro" id="IPR050570">
    <property type="entry name" value="Cell_wall_metabolism_enzyme"/>
</dbReference>
<name>A0A654KGV9_TAYEM</name>
<dbReference type="AlphaFoldDB" id="A0A654KGV9"/>
<feature type="signal peptide" evidence="2">
    <location>
        <begin position="1"/>
        <end position="20"/>
    </location>
</feature>
<organism evidence="4 5">
    <name type="scientific">Taylorella equigenitalis (strain MCE9)</name>
    <dbReference type="NCBI Taxonomy" id="937774"/>
    <lineage>
        <taxon>Bacteria</taxon>
        <taxon>Pseudomonadati</taxon>
        <taxon>Pseudomonadota</taxon>
        <taxon>Betaproteobacteria</taxon>
        <taxon>Burkholderiales</taxon>
        <taxon>Alcaligenaceae</taxon>
        <taxon>Taylorella</taxon>
    </lineage>
</organism>
<dbReference type="GO" id="GO:0004222">
    <property type="term" value="F:metalloendopeptidase activity"/>
    <property type="evidence" value="ECO:0007669"/>
    <property type="project" value="TreeGrafter"/>
</dbReference>